<dbReference type="Pfam" id="PF08007">
    <property type="entry name" value="JmjC_2"/>
    <property type="match status" value="1"/>
</dbReference>
<evidence type="ECO:0000256" key="2">
    <source>
        <dbReference type="ARBA" id="ARBA00022723"/>
    </source>
</evidence>
<dbReference type="AlphaFoldDB" id="A0A9P1GLF6"/>
<dbReference type="GO" id="GO:0005730">
    <property type="term" value="C:nucleolus"/>
    <property type="evidence" value="ECO:0007669"/>
    <property type="project" value="TreeGrafter"/>
</dbReference>
<evidence type="ECO:0000256" key="1">
    <source>
        <dbReference type="ARBA" id="ARBA00001954"/>
    </source>
</evidence>
<dbReference type="EMBL" id="CAMXCT010006545">
    <property type="protein sequence ID" value="CAI4015704.1"/>
    <property type="molecule type" value="Genomic_DNA"/>
</dbReference>
<reference evidence="7" key="2">
    <citation type="submission" date="2024-04" db="EMBL/GenBank/DDBJ databases">
        <authorList>
            <person name="Chen Y."/>
            <person name="Shah S."/>
            <person name="Dougan E. K."/>
            <person name="Thang M."/>
            <person name="Chan C."/>
        </authorList>
    </citation>
    <scope>NUCLEOTIDE SEQUENCE [LARGE SCALE GENOMIC DNA]</scope>
</reference>
<dbReference type="Gene3D" id="2.60.120.650">
    <property type="entry name" value="Cupin"/>
    <property type="match status" value="1"/>
</dbReference>
<dbReference type="Proteomes" id="UP001152797">
    <property type="component" value="Unassembled WGS sequence"/>
</dbReference>
<evidence type="ECO:0000256" key="3">
    <source>
        <dbReference type="ARBA" id="ARBA00023004"/>
    </source>
</evidence>
<dbReference type="InterPro" id="IPR003347">
    <property type="entry name" value="JmjC_dom"/>
</dbReference>
<dbReference type="EMBL" id="CAMXCT020006545">
    <property type="protein sequence ID" value="CAL1169079.1"/>
    <property type="molecule type" value="Genomic_DNA"/>
</dbReference>
<keyword evidence="2" id="KW-0479">Metal-binding</keyword>
<feature type="region of interest" description="Disordered" evidence="4">
    <location>
        <begin position="378"/>
        <end position="414"/>
    </location>
</feature>
<feature type="domain" description="JmjC" evidence="5">
    <location>
        <begin position="952"/>
        <end position="1122"/>
    </location>
</feature>
<feature type="compositionally biased region" description="Basic residues" evidence="4">
    <location>
        <begin position="388"/>
        <end position="414"/>
    </location>
</feature>
<dbReference type="SUPFAM" id="SSF51197">
    <property type="entry name" value="Clavaminate synthase-like"/>
    <property type="match status" value="1"/>
</dbReference>
<accession>A0A9P1GLF6</accession>
<evidence type="ECO:0000313" key="8">
    <source>
        <dbReference type="Proteomes" id="UP001152797"/>
    </source>
</evidence>
<proteinExistence type="predicted"/>
<keyword evidence="3" id="KW-0408">Iron</keyword>
<comment type="cofactor">
    <cofactor evidence="1">
        <name>Fe(2+)</name>
        <dbReference type="ChEBI" id="CHEBI:29033"/>
    </cofactor>
</comment>
<evidence type="ECO:0000259" key="5">
    <source>
        <dbReference type="PROSITE" id="PS51184"/>
    </source>
</evidence>
<dbReference type="InterPro" id="IPR039994">
    <property type="entry name" value="NO66-like"/>
</dbReference>
<dbReference type="GO" id="GO:0046872">
    <property type="term" value="F:metal ion binding"/>
    <property type="evidence" value="ECO:0007669"/>
    <property type="project" value="UniProtKB-KW"/>
</dbReference>
<protein>
    <recommendedName>
        <fullName evidence="5">JmjC domain-containing protein</fullName>
    </recommendedName>
</protein>
<keyword evidence="8" id="KW-1185">Reference proteome</keyword>
<dbReference type="PANTHER" id="PTHR13096">
    <property type="entry name" value="MINA53 MYC INDUCED NUCLEAR ANTIGEN"/>
    <property type="match status" value="1"/>
</dbReference>
<evidence type="ECO:0000313" key="6">
    <source>
        <dbReference type="EMBL" id="CAI4015704.1"/>
    </source>
</evidence>
<sequence>MTWSVDNIITEIKDVGELLHFKKQNGAKNMEQIESTLLRNVTYKLDTMCLSPTDALQIQKALHDDPNLTSDMKGIVNVAIDGSLTREKGREDYSHTYKPQRINVPQYLTMSDWDTIKNSQNYHTKVTTVCRRLRSLGVRSLAEQSVKSAVGAILSGYQDLPDQATMYQMVQDIKLGFASIPDQANGLCFVVKYPDDPTKLSPQLYAHCYSTEHPAQIIPDKLPMILKLIPLRHTHASLAKAKPVHAAPSAGSAASSSHTSSHMAMAPFMEIATNLAAIVKDLSRKPSADDINLTMNHNFQNGQTGPSPAEIESFKPKLRTSTVDAPQVQPAAASVAAPLALENGNGQTDEPGNVHSGNSLDGASIEQAAYDALLARNGSKTKGEGKGKGKGNVKAQKAKASAKPKPKAHAKGKAKAKACLKRPASAMMPFVYDPGHPGAEWGKRTLDSWSSKHYHSSRQMALNQGFTDDEARSFARDARYPMAWLCETFWEIGNPLHQPSQFQEDLLWKLPAKLRRLEDLRRGNPYVSSSALSNIVKDIQQHGLPELHQRKHMQQARDARLDEHNGYGPLTEKINVMLKDGKKGEIMVVNIFTFLQALYEQNGGFTALVNTSLEKHPCSHNNPWDLIYYTDEIVPGNPLSAETSRKIQTAYLSFKQFGAIALSKEEAWLVAWLVAFAKRSSHVMEMEAGMSQVTAALLDHIFHHPSCSPDIGGLMLEDRSGGSIKLWFRLGMMLQDGAAHKAVWGLKGDAASKFCVFCLNLLTEKSNIVDESNEHLLIAQSWDLSQVQQASNDDVHATAKRLEQKHVELKANEFQLWQQAVGMNYNKYALLHWESLKGHVQPISQFLHDWMHCFLVSGIFQTVMHLIMTALEANFSGNVYDVASQVVGAWNLPAVRHDNLGKLFEPKRKKANKLAGTFKCTASEALGLAPIFAYFLQTIIVPKGLCKDECFAYVALVDILDLIQLVCPQSLQDGKDKIQGLYLPGLAEFCLAALKTFQWPCAANVYASPAALEVSVPCHTDRQDVLVFQATGQKRWQVFHPPDIGDVDPLRRGKDGDVIEHLGDPLLDVVLEPGYMLYVPLGFGHRTSTYGLRGPSWHITLNLDSVIWGLSYRLLWSASQRYARLRRGERDEAEEAAKTKGMSWQQYSSLQAALPDQDVQQLSLELLERAQIWHGKACDDVLPEDIHQAFQMIQEHRRRLLSLHQLMYAEAMLGLGEDPQTREAAHWSALQAEMQLLRRNMGWA</sequence>
<dbReference type="PROSITE" id="PS51184">
    <property type="entry name" value="JMJC"/>
    <property type="match status" value="1"/>
</dbReference>
<name>A0A9P1GLF6_9DINO</name>
<dbReference type="PANTHER" id="PTHR13096:SF8">
    <property type="entry name" value="RIBOSOMAL OXYGENASE 1"/>
    <property type="match status" value="1"/>
</dbReference>
<reference evidence="6" key="1">
    <citation type="submission" date="2022-10" db="EMBL/GenBank/DDBJ databases">
        <authorList>
            <person name="Chen Y."/>
            <person name="Dougan E. K."/>
            <person name="Chan C."/>
            <person name="Rhodes N."/>
            <person name="Thang M."/>
        </authorList>
    </citation>
    <scope>NUCLEOTIDE SEQUENCE</scope>
</reference>
<evidence type="ECO:0000313" key="7">
    <source>
        <dbReference type="EMBL" id="CAL1169079.1"/>
    </source>
</evidence>
<dbReference type="OrthoDB" id="425950at2759"/>
<comment type="caution">
    <text evidence="6">The sequence shown here is derived from an EMBL/GenBank/DDBJ whole genome shotgun (WGS) entry which is preliminary data.</text>
</comment>
<dbReference type="GO" id="GO:0051864">
    <property type="term" value="F:histone H3K36 demethylase activity"/>
    <property type="evidence" value="ECO:0007669"/>
    <property type="project" value="TreeGrafter"/>
</dbReference>
<evidence type="ECO:0000256" key="4">
    <source>
        <dbReference type="SAM" id="MobiDB-lite"/>
    </source>
</evidence>
<organism evidence="6">
    <name type="scientific">Cladocopium goreaui</name>
    <dbReference type="NCBI Taxonomy" id="2562237"/>
    <lineage>
        <taxon>Eukaryota</taxon>
        <taxon>Sar</taxon>
        <taxon>Alveolata</taxon>
        <taxon>Dinophyceae</taxon>
        <taxon>Suessiales</taxon>
        <taxon>Symbiodiniaceae</taxon>
        <taxon>Cladocopium</taxon>
    </lineage>
</organism>
<dbReference type="GO" id="GO:0032453">
    <property type="term" value="F:histone H3K4 demethylase activity"/>
    <property type="evidence" value="ECO:0007669"/>
    <property type="project" value="TreeGrafter"/>
</dbReference>
<gene>
    <name evidence="6" type="ORF">C1SCF055_LOCUS40518</name>
</gene>
<dbReference type="EMBL" id="CAMXCT030006545">
    <property type="protein sequence ID" value="CAL4803016.1"/>
    <property type="molecule type" value="Genomic_DNA"/>
</dbReference>